<protein>
    <submittedName>
        <fullName evidence="2">Uncharacterized protein</fullName>
    </submittedName>
</protein>
<feature type="region of interest" description="Disordered" evidence="1">
    <location>
        <begin position="53"/>
        <end position="95"/>
    </location>
</feature>
<comment type="caution">
    <text evidence="2">The sequence shown here is derived from an EMBL/GenBank/DDBJ whole genome shotgun (WGS) entry which is preliminary data.</text>
</comment>
<organism evidence="2 3">
    <name type="scientific">Rubus argutus</name>
    <name type="common">Southern blackberry</name>
    <dbReference type="NCBI Taxonomy" id="59490"/>
    <lineage>
        <taxon>Eukaryota</taxon>
        <taxon>Viridiplantae</taxon>
        <taxon>Streptophyta</taxon>
        <taxon>Embryophyta</taxon>
        <taxon>Tracheophyta</taxon>
        <taxon>Spermatophyta</taxon>
        <taxon>Magnoliopsida</taxon>
        <taxon>eudicotyledons</taxon>
        <taxon>Gunneridae</taxon>
        <taxon>Pentapetalae</taxon>
        <taxon>rosids</taxon>
        <taxon>fabids</taxon>
        <taxon>Rosales</taxon>
        <taxon>Rosaceae</taxon>
        <taxon>Rosoideae</taxon>
        <taxon>Rosoideae incertae sedis</taxon>
        <taxon>Rubus</taxon>
    </lineage>
</organism>
<gene>
    <name evidence="2" type="ORF">M0R45_016742</name>
</gene>
<evidence type="ECO:0000313" key="2">
    <source>
        <dbReference type="EMBL" id="KAK9940067.1"/>
    </source>
</evidence>
<dbReference type="EMBL" id="JBEDUW010000003">
    <property type="protein sequence ID" value="KAK9940067.1"/>
    <property type="molecule type" value="Genomic_DNA"/>
</dbReference>
<name>A0AAW1XX18_RUBAR</name>
<proteinExistence type="predicted"/>
<evidence type="ECO:0000256" key="1">
    <source>
        <dbReference type="SAM" id="MobiDB-lite"/>
    </source>
</evidence>
<dbReference type="Proteomes" id="UP001457282">
    <property type="component" value="Unassembled WGS sequence"/>
</dbReference>
<reference evidence="2 3" key="1">
    <citation type="journal article" date="2023" name="G3 (Bethesda)">
        <title>A chromosome-length genome assembly and annotation of blackberry (Rubus argutus, cv. 'Hillquist').</title>
        <authorList>
            <person name="Bruna T."/>
            <person name="Aryal R."/>
            <person name="Dudchenko O."/>
            <person name="Sargent D.J."/>
            <person name="Mead D."/>
            <person name="Buti M."/>
            <person name="Cavallini A."/>
            <person name="Hytonen T."/>
            <person name="Andres J."/>
            <person name="Pham M."/>
            <person name="Weisz D."/>
            <person name="Mascagni F."/>
            <person name="Usai G."/>
            <person name="Natali L."/>
            <person name="Bassil N."/>
            <person name="Fernandez G.E."/>
            <person name="Lomsadze A."/>
            <person name="Armour M."/>
            <person name="Olukolu B."/>
            <person name="Poorten T."/>
            <person name="Britton C."/>
            <person name="Davik J."/>
            <person name="Ashrafi H."/>
            <person name="Aiden E.L."/>
            <person name="Borodovsky M."/>
            <person name="Worthington M."/>
        </authorList>
    </citation>
    <scope>NUCLEOTIDE SEQUENCE [LARGE SCALE GENOMIC DNA]</scope>
    <source>
        <strain evidence="2">PI 553951</strain>
    </source>
</reference>
<accession>A0AAW1XX18</accession>
<sequence length="95" mass="10066">MSGRSGVLLQDTLDFPLPDCSRLLLPPNPIPLSLSPLCSSNSYFLVIFCSSSPTASWPPRPKSSSSWSTSKAASSSPKSPRGNSKKIRPGNTSSN</sequence>
<feature type="compositionally biased region" description="Low complexity" evidence="1">
    <location>
        <begin position="62"/>
        <end position="81"/>
    </location>
</feature>
<keyword evidence="3" id="KW-1185">Reference proteome</keyword>
<dbReference type="AlphaFoldDB" id="A0AAW1XX18"/>
<evidence type="ECO:0000313" key="3">
    <source>
        <dbReference type="Proteomes" id="UP001457282"/>
    </source>
</evidence>